<evidence type="ECO:0000313" key="4">
    <source>
        <dbReference type="Proteomes" id="UP000830401"/>
    </source>
</evidence>
<keyword evidence="2" id="KW-0732">Signal</keyword>
<name>A0ABY4GAK8_9BACT</name>
<feature type="compositionally biased region" description="Low complexity" evidence="1">
    <location>
        <begin position="283"/>
        <end position="294"/>
    </location>
</feature>
<accession>A0ABY4GAK8</accession>
<organism evidence="3 4">
    <name type="scientific">Hymenobacter volaticus</name>
    <dbReference type="NCBI Taxonomy" id="2932254"/>
    <lineage>
        <taxon>Bacteria</taxon>
        <taxon>Pseudomonadati</taxon>
        <taxon>Bacteroidota</taxon>
        <taxon>Cytophagia</taxon>
        <taxon>Cytophagales</taxon>
        <taxon>Hymenobacteraceae</taxon>
        <taxon>Hymenobacter</taxon>
    </lineage>
</organism>
<dbReference type="RefSeq" id="WP_245124313.1">
    <property type="nucleotide sequence ID" value="NZ_CP095061.1"/>
</dbReference>
<dbReference type="SUPFAM" id="SSF51126">
    <property type="entry name" value="Pectin lyase-like"/>
    <property type="match status" value="1"/>
</dbReference>
<evidence type="ECO:0000313" key="3">
    <source>
        <dbReference type="EMBL" id="UOQ67950.1"/>
    </source>
</evidence>
<gene>
    <name evidence="3" type="ORF">MUN86_08875</name>
</gene>
<dbReference type="EMBL" id="CP095061">
    <property type="protein sequence ID" value="UOQ67950.1"/>
    <property type="molecule type" value="Genomic_DNA"/>
</dbReference>
<proteinExistence type="predicted"/>
<dbReference type="InterPro" id="IPR011050">
    <property type="entry name" value="Pectin_lyase_fold/virulence"/>
</dbReference>
<sequence>MTILVAALPFICISSNATSLRTVPLPRFLSTLLFLLATSAAPALAQGGKPPKKPVPPPPIATDKDGKLVYASDSLGNRVPDFSYCGYQAGEQGIPMVVIRVVVPVQAGDATARIQAALDYVSGLPLGKDGFRGAVLLGKGKHEVAGRLLIRASGVVLRGSGMGEEGTTVVGTGYSRDNLITIAGRNDRKLEAAQAITDAYVPVNARTMRVVTPSAFKVGDRVRVQRPSTAAWIEKLGTQSFGAASQRWAGNPASATCSGTGRWWPLRPPASRWMRPSPPPSTKPTAAAPWPALPGRGCSRKWASKIYAWNHRRTPATRKTKTTAGWPWCWTTCKMRGCGR</sequence>
<evidence type="ECO:0000256" key="2">
    <source>
        <dbReference type="SAM" id="SignalP"/>
    </source>
</evidence>
<evidence type="ECO:0000256" key="1">
    <source>
        <dbReference type="SAM" id="MobiDB-lite"/>
    </source>
</evidence>
<reference evidence="3" key="1">
    <citation type="submission" date="2022-04" db="EMBL/GenBank/DDBJ databases">
        <title>Hymenobacter sp. isolated from the air.</title>
        <authorList>
            <person name="Won M."/>
            <person name="Lee C.-M."/>
            <person name="Woen H.-Y."/>
            <person name="Kwon S.-W."/>
        </authorList>
    </citation>
    <scope>NUCLEOTIDE SEQUENCE</scope>
    <source>
        <strain evidence="3">5420S-77</strain>
    </source>
</reference>
<protein>
    <submittedName>
        <fullName evidence="3">Uncharacterized protein</fullName>
    </submittedName>
</protein>
<feature type="signal peptide" evidence="2">
    <location>
        <begin position="1"/>
        <end position="45"/>
    </location>
</feature>
<keyword evidence="4" id="KW-1185">Reference proteome</keyword>
<feature type="region of interest" description="Disordered" evidence="1">
    <location>
        <begin position="275"/>
        <end position="294"/>
    </location>
</feature>
<dbReference type="Proteomes" id="UP000830401">
    <property type="component" value="Chromosome"/>
</dbReference>
<feature type="chain" id="PRO_5045975026" evidence="2">
    <location>
        <begin position="46"/>
        <end position="340"/>
    </location>
</feature>